<dbReference type="EMBL" id="GEBQ01012940">
    <property type="protein sequence ID" value="JAT27037.1"/>
    <property type="molecule type" value="Transcribed_RNA"/>
</dbReference>
<organism evidence="1">
    <name type="scientific">Graphocephala atropunctata</name>
    <dbReference type="NCBI Taxonomy" id="36148"/>
    <lineage>
        <taxon>Eukaryota</taxon>
        <taxon>Metazoa</taxon>
        <taxon>Ecdysozoa</taxon>
        <taxon>Arthropoda</taxon>
        <taxon>Hexapoda</taxon>
        <taxon>Insecta</taxon>
        <taxon>Pterygota</taxon>
        <taxon>Neoptera</taxon>
        <taxon>Paraneoptera</taxon>
        <taxon>Hemiptera</taxon>
        <taxon>Auchenorrhyncha</taxon>
        <taxon>Membracoidea</taxon>
        <taxon>Cicadellidae</taxon>
        <taxon>Cicadellinae</taxon>
        <taxon>Cicadellini</taxon>
        <taxon>Graphocephala</taxon>
    </lineage>
</organism>
<sequence length="105" mass="11459">MDVLHHPLDKDPQRSSASQRTSFLIEDILFRPKAGHQNGHPTQMPSPVSRALSRAAECYPLLPPAMAAAYLTYPASYLHKSEPFFLTSPGLPFGSLFTGSAAEYG</sequence>
<name>A0A1B6LTR2_9HEMI</name>
<feature type="non-terminal residue" evidence="1">
    <location>
        <position position="105"/>
    </location>
</feature>
<reference evidence="1" key="1">
    <citation type="submission" date="2015-11" db="EMBL/GenBank/DDBJ databases">
        <title>De novo transcriptome assembly of four potential Pierce s Disease insect vectors from Arizona vineyards.</title>
        <authorList>
            <person name="Tassone E.E."/>
        </authorList>
    </citation>
    <scope>NUCLEOTIDE SEQUENCE</scope>
</reference>
<gene>
    <name evidence="1" type="ORF">g.51790</name>
</gene>
<dbReference type="AlphaFoldDB" id="A0A1B6LTR2"/>
<protein>
    <submittedName>
        <fullName evidence="1">Uncharacterized protein</fullName>
    </submittedName>
</protein>
<proteinExistence type="predicted"/>
<evidence type="ECO:0000313" key="1">
    <source>
        <dbReference type="EMBL" id="JAT27037.1"/>
    </source>
</evidence>
<accession>A0A1B6LTR2</accession>